<dbReference type="PANTHER" id="PTHR35145:SF1">
    <property type="entry name" value="CYTOPLASMIC PROTEIN"/>
    <property type="match status" value="1"/>
</dbReference>
<protein>
    <recommendedName>
        <fullName evidence="3">MmcQ family protein</fullName>
    </recommendedName>
</protein>
<dbReference type="SUPFAM" id="SSF142906">
    <property type="entry name" value="YjbR-like"/>
    <property type="match status" value="1"/>
</dbReference>
<dbReference type="PATRIC" id="fig|1423774.3.peg.158"/>
<dbReference type="EMBL" id="AZFV01000001">
    <property type="protein sequence ID" value="KRM18673.1"/>
    <property type="molecule type" value="Genomic_DNA"/>
</dbReference>
<proteinExistence type="predicted"/>
<evidence type="ECO:0008006" key="3">
    <source>
        <dbReference type="Google" id="ProtNLM"/>
    </source>
</evidence>
<dbReference type="InterPro" id="IPR038056">
    <property type="entry name" value="YjbR-like_sf"/>
</dbReference>
<evidence type="ECO:0000313" key="1">
    <source>
        <dbReference type="EMBL" id="KRM18673.1"/>
    </source>
</evidence>
<dbReference type="Proteomes" id="UP000051302">
    <property type="component" value="Unassembled WGS sequence"/>
</dbReference>
<dbReference type="PANTHER" id="PTHR35145">
    <property type="entry name" value="CYTOPLASMIC PROTEIN-RELATED"/>
    <property type="match status" value="1"/>
</dbReference>
<gene>
    <name evidence="1" type="ORF">FD31_GL000155</name>
</gene>
<dbReference type="InterPro" id="IPR007351">
    <property type="entry name" value="YjbR"/>
</dbReference>
<dbReference type="STRING" id="1423774.FD31_GL000155"/>
<evidence type="ECO:0000313" key="2">
    <source>
        <dbReference type="Proteomes" id="UP000051302"/>
    </source>
</evidence>
<keyword evidence="2" id="KW-1185">Reference proteome</keyword>
<accession>A0A0R1WLX6</accession>
<reference evidence="1 2" key="1">
    <citation type="journal article" date="2015" name="Genome Announc.">
        <title>Expanding the biotechnology potential of lactobacilli through comparative genomics of 213 strains and associated genera.</title>
        <authorList>
            <person name="Sun Z."/>
            <person name="Harris H.M."/>
            <person name="McCann A."/>
            <person name="Guo C."/>
            <person name="Argimon S."/>
            <person name="Zhang W."/>
            <person name="Yang X."/>
            <person name="Jeffery I.B."/>
            <person name="Cooney J.C."/>
            <person name="Kagawa T.F."/>
            <person name="Liu W."/>
            <person name="Song Y."/>
            <person name="Salvetti E."/>
            <person name="Wrobel A."/>
            <person name="Rasinkangas P."/>
            <person name="Parkhill J."/>
            <person name="Rea M.C."/>
            <person name="O'Sullivan O."/>
            <person name="Ritari J."/>
            <person name="Douillard F.P."/>
            <person name="Paul Ross R."/>
            <person name="Yang R."/>
            <person name="Briner A.E."/>
            <person name="Felis G.E."/>
            <person name="de Vos W.M."/>
            <person name="Barrangou R."/>
            <person name="Klaenhammer T.R."/>
            <person name="Caufield P.W."/>
            <person name="Cui Y."/>
            <person name="Zhang H."/>
            <person name="O'Toole P.W."/>
        </authorList>
    </citation>
    <scope>NUCLEOTIDE SEQUENCE [LARGE SCALE GENOMIC DNA]</scope>
    <source>
        <strain evidence="1 2">DSM 16982</strain>
    </source>
</reference>
<dbReference type="Gene3D" id="3.90.1150.30">
    <property type="match status" value="1"/>
</dbReference>
<dbReference type="AlphaFoldDB" id="A0A0R1WLX6"/>
<name>A0A0R1WLX6_9LACO</name>
<comment type="caution">
    <text evidence="1">The sequence shown here is derived from an EMBL/GenBank/DDBJ whole genome shotgun (WGS) entry which is preliminary data.</text>
</comment>
<sequence length="221" mass="25909">MATVIFKDSKVDFDKLTDFGFSKQADFYVYQVPIVDQQFELTVKVDNEGQLTTDVIDNETKAEYVLHLQPAASGKFVKRVANEYQAVLDDIKANCYETDIFKNQQAKEIIKHVEDTYGDDLEFLWKKFPHYAIWRRKDTKKWYGIIMIIPKSKLGFDSDEPITVMDFHDKPDNVASIVDNQKYFTGYHMNKHSWYTIILDNNIKNSEIFARLQVSYDMAKK</sequence>
<organism evidence="1 2">
    <name type="scientific">Companilactobacillus nantensis DSM 16982</name>
    <dbReference type="NCBI Taxonomy" id="1423774"/>
    <lineage>
        <taxon>Bacteria</taxon>
        <taxon>Bacillati</taxon>
        <taxon>Bacillota</taxon>
        <taxon>Bacilli</taxon>
        <taxon>Lactobacillales</taxon>
        <taxon>Lactobacillaceae</taxon>
        <taxon>Companilactobacillus</taxon>
    </lineage>
</organism>
<dbReference type="RefSeq" id="WP_057890847.1">
    <property type="nucleotide sequence ID" value="NZ_AZFV01000001.1"/>
</dbReference>